<sequence length="113" mass="13255" precursor="true">MISYKILTITWIALMVSNGCSIADKLVYHPDLIQGNYISHYHLVKIHIGMTQEQVRHILGTPQISDPFSNDTWYYICRQKIRRQPLQQQTLKLSFNNQGILTDIDNKKIEFIH</sequence>
<dbReference type="InterPro" id="IPR037873">
    <property type="entry name" value="BamE-like"/>
</dbReference>
<evidence type="ECO:0000313" key="6">
    <source>
        <dbReference type="EMBL" id="VFP85613.1"/>
    </source>
</evidence>
<dbReference type="InterPro" id="IPR026592">
    <property type="entry name" value="BamE"/>
</dbReference>
<dbReference type="PANTHER" id="PTHR37482:SF1">
    <property type="entry name" value="OUTER MEMBRANE PROTEIN ASSEMBLY FACTOR BAME"/>
    <property type="match status" value="1"/>
</dbReference>
<proteinExistence type="inferred from homology"/>
<dbReference type="GO" id="GO:0043165">
    <property type="term" value="P:Gram-negative-bacterium-type cell outer membrane assembly"/>
    <property type="evidence" value="ECO:0007669"/>
    <property type="project" value="UniProtKB-UniRule"/>
</dbReference>
<dbReference type="Pfam" id="PF04355">
    <property type="entry name" value="BamE"/>
    <property type="match status" value="1"/>
</dbReference>
<protein>
    <recommendedName>
        <fullName evidence="4">Outer membrane protein assembly factor BamE</fullName>
    </recommendedName>
</protein>
<reference evidence="6 7" key="1">
    <citation type="submission" date="2019-02" db="EMBL/GenBank/DDBJ databases">
        <authorList>
            <person name="Manzano-Marin A."/>
            <person name="Manzano-Marin A."/>
        </authorList>
    </citation>
    <scope>NUCLEOTIDE SEQUENCE [LARGE SCALE GENOMIC DNA]</scope>
    <source>
        <strain evidence="6 7">ErCipseudotsugae</strain>
    </source>
</reference>
<gene>
    <name evidence="4 6" type="primary">bamE</name>
    <name evidence="6" type="ORF">ERCIPSPA2889_049</name>
</gene>
<evidence type="ECO:0000313" key="7">
    <source>
        <dbReference type="Proteomes" id="UP000294343"/>
    </source>
</evidence>
<dbReference type="Proteomes" id="UP000294343">
    <property type="component" value="Chromosome"/>
</dbReference>
<comment type="subunit">
    <text evidence="4">Part of the Bam complex, which is composed of the outer membrane protein BamA, and four lipoproteins BamB, BamC, BamD and BamE.</text>
</comment>
<dbReference type="EMBL" id="LR217730">
    <property type="protein sequence ID" value="VFP85613.1"/>
    <property type="molecule type" value="Genomic_DNA"/>
</dbReference>
<name>A0A451DG56_9GAMM</name>
<dbReference type="GO" id="GO:0051205">
    <property type="term" value="P:protein insertion into membrane"/>
    <property type="evidence" value="ECO:0007669"/>
    <property type="project" value="UniProtKB-UniRule"/>
</dbReference>
<dbReference type="PANTHER" id="PTHR37482">
    <property type="entry name" value="OUTER MEMBRANE PROTEIN ASSEMBLY FACTOR BAME"/>
    <property type="match status" value="1"/>
</dbReference>
<comment type="function">
    <text evidence="4">Part of the outer membrane protein assembly complex, which is involved in assembly and insertion of beta-barrel proteins into the outer membrane.</text>
</comment>
<dbReference type="RefSeq" id="WP_157988888.1">
    <property type="nucleotide sequence ID" value="NZ_LR217730.1"/>
</dbReference>
<dbReference type="InterPro" id="IPR007450">
    <property type="entry name" value="BamE_dom"/>
</dbReference>
<keyword evidence="3 4" id="KW-0998">Cell outer membrane</keyword>
<organism evidence="6 7">
    <name type="scientific">Candidatus Erwinia haradaeae</name>
    <dbReference type="NCBI Taxonomy" id="1922217"/>
    <lineage>
        <taxon>Bacteria</taxon>
        <taxon>Pseudomonadati</taxon>
        <taxon>Pseudomonadota</taxon>
        <taxon>Gammaproteobacteria</taxon>
        <taxon>Enterobacterales</taxon>
        <taxon>Erwiniaceae</taxon>
        <taxon>Erwinia</taxon>
    </lineage>
</organism>
<comment type="similarity">
    <text evidence="4">Belongs to the BamE family.</text>
</comment>
<dbReference type="GO" id="GO:1990063">
    <property type="term" value="C:Bam protein complex"/>
    <property type="evidence" value="ECO:0007669"/>
    <property type="project" value="TreeGrafter"/>
</dbReference>
<dbReference type="HAMAP" id="MF_00925">
    <property type="entry name" value="OM_assembly_BamE"/>
    <property type="match status" value="1"/>
</dbReference>
<keyword evidence="1 4" id="KW-0732">Signal</keyword>
<dbReference type="AlphaFoldDB" id="A0A451DG56"/>
<dbReference type="OrthoDB" id="9808250at2"/>
<comment type="subcellular location">
    <subcellularLocation>
        <location evidence="4">Cell outer membrane</location>
    </subcellularLocation>
</comment>
<evidence type="ECO:0000256" key="1">
    <source>
        <dbReference type="ARBA" id="ARBA00022729"/>
    </source>
</evidence>
<feature type="domain" description="Outer membrane protein assembly factor BamE" evidence="5">
    <location>
        <begin position="35"/>
        <end position="104"/>
    </location>
</feature>
<keyword evidence="2 4" id="KW-0472">Membrane</keyword>
<evidence type="ECO:0000256" key="2">
    <source>
        <dbReference type="ARBA" id="ARBA00023136"/>
    </source>
</evidence>
<dbReference type="NCBIfam" id="NF008585">
    <property type="entry name" value="PRK11548.1"/>
    <property type="match status" value="1"/>
</dbReference>
<dbReference type="GO" id="GO:0030674">
    <property type="term" value="F:protein-macromolecule adaptor activity"/>
    <property type="evidence" value="ECO:0007669"/>
    <property type="project" value="TreeGrafter"/>
</dbReference>
<evidence type="ECO:0000256" key="4">
    <source>
        <dbReference type="HAMAP-Rule" id="MF_00925"/>
    </source>
</evidence>
<evidence type="ECO:0000256" key="3">
    <source>
        <dbReference type="ARBA" id="ARBA00023237"/>
    </source>
</evidence>
<accession>A0A451DG56</accession>
<evidence type="ECO:0000259" key="5">
    <source>
        <dbReference type="Pfam" id="PF04355"/>
    </source>
</evidence>
<dbReference type="Gene3D" id="3.30.1450.10">
    <property type="match status" value="1"/>
</dbReference>